<dbReference type="InterPro" id="IPR044492">
    <property type="entry name" value="P_typ_ATPase_HD_dom"/>
</dbReference>
<sequence length="721" mass="75743">MYQKSQTMSTHTFKIHGMTCQACATRLEKVLNKKECVERADVNFATETLTLSTTESVSCDEILTWIKKTGFTGEFVQDQSQTPPHSDAPPYRLIALGVLSLPFWVGMAGMMTGSHALMPPNWVQFVLASIAQFALATPFYKGAWAGIRGGLLGMDVLVALGTSMIWAYSTHAYLVGGHVYFEASVMILTFVSLGKYLEHRTKTGSLNALSKLMELLPQTVKVKRDNALADVALADVKVGDILQANHGDKIAVDGVITDGQGDITQAHLTGESAYLSKTYGDDVLAGSVVVDGSFAYQAHATGSQTALGQMTDALSHAQGTKAPIARLADRVAGVFVPVVVGLSVLTFLANWYILGQFDTALMRAVAVLVIACPCALGLATPTAIMAGMEVASRHGVQFLDAVALETAGQIGAIAFDKTGTLTNGHLVVVDSLSLTDTPTLLGVSASIESHSTHPLARAITAYAHDNHAPTFTAQNILSQAGQGMQGDIAGVGVVKVGTSGFVHADLGEKEHAFIQDNPTASLVFVAIDDKLAGIFALADTLKADARTLIDKLKADGITPIILSGDRQSVVGSVAGELGIDGHGELSPQDKSLKIKELQKTHKTAMIGDGINDALAMTTADIGMAVGGATDVATGSASVRLIQSETGGAMSVYHAHKIAKLTLTNIKQNLFFAFIYNVIGIPLAMIGVLNPMIASIAMALSSLSVLANALRLKGVDLKKCKG</sequence>
<dbReference type="PANTHER" id="PTHR43520:SF8">
    <property type="entry name" value="P-TYPE CU(+) TRANSPORTER"/>
    <property type="match status" value="1"/>
</dbReference>
<dbReference type="NCBIfam" id="TIGR01494">
    <property type="entry name" value="ATPase_P-type"/>
    <property type="match status" value="1"/>
</dbReference>
<dbReference type="InterPro" id="IPR059000">
    <property type="entry name" value="ATPase_P-type_domA"/>
</dbReference>
<dbReference type="SUPFAM" id="SSF81665">
    <property type="entry name" value="Calcium ATPase, transmembrane domain M"/>
    <property type="match status" value="1"/>
</dbReference>
<feature type="transmembrane region" description="Helical" evidence="10">
    <location>
        <begin position="669"/>
        <end position="686"/>
    </location>
</feature>
<keyword evidence="4 10" id="KW-0479">Metal-binding</keyword>
<dbReference type="InterPro" id="IPR018303">
    <property type="entry name" value="ATPase_P-typ_P_site"/>
</dbReference>
<dbReference type="InterPro" id="IPR027256">
    <property type="entry name" value="P-typ_ATPase_IB"/>
</dbReference>
<dbReference type="InterPro" id="IPR036412">
    <property type="entry name" value="HAD-like_sf"/>
</dbReference>
<organism evidence="12 13">
    <name type="scientific">Moraxella equi</name>
    <dbReference type="NCBI Taxonomy" id="60442"/>
    <lineage>
        <taxon>Bacteria</taxon>
        <taxon>Pseudomonadati</taxon>
        <taxon>Pseudomonadota</taxon>
        <taxon>Gammaproteobacteria</taxon>
        <taxon>Moraxellales</taxon>
        <taxon>Moraxellaceae</taxon>
        <taxon>Moraxella</taxon>
    </lineage>
</organism>
<dbReference type="Pfam" id="PF00403">
    <property type="entry name" value="HMA"/>
    <property type="match status" value="1"/>
</dbReference>
<feature type="transmembrane region" description="Helical" evidence="10">
    <location>
        <begin position="152"/>
        <end position="173"/>
    </location>
</feature>
<dbReference type="PROSITE" id="PS50846">
    <property type="entry name" value="HMA_2"/>
    <property type="match status" value="1"/>
</dbReference>
<dbReference type="SFLD" id="SFLDG00002">
    <property type="entry name" value="C1.7:_P-type_atpase_like"/>
    <property type="match status" value="1"/>
</dbReference>
<dbReference type="CDD" id="cd00371">
    <property type="entry name" value="HMA"/>
    <property type="match status" value="1"/>
</dbReference>
<reference evidence="12 13" key="1">
    <citation type="submission" date="2017-03" db="EMBL/GenBank/DDBJ databases">
        <title>Draft genome sequence of Moraxella equi CCUG 4950T type strain.</title>
        <authorList>
            <person name="Salva-Serra F."/>
            <person name="Engstrom-Jakobsson H."/>
            <person name="Thorell K."/>
            <person name="Jaen-Luchoro D."/>
            <person name="Gonzales-Siles L."/>
            <person name="Karlsson R."/>
            <person name="Yazdan S."/>
            <person name="Boulund F."/>
            <person name="Johnning A."/>
            <person name="Engstrand L."/>
            <person name="Kristiansson E."/>
            <person name="Moore E."/>
        </authorList>
    </citation>
    <scope>NUCLEOTIDE SEQUENCE [LARGE SCALE GENOMIC DNA]</scope>
    <source>
        <strain evidence="12 13">CCUG 4950</strain>
    </source>
</reference>
<dbReference type="InterPro" id="IPR023214">
    <property type="entry name" value="HAD_sf"/>
</dbReference>
<comment type="similarity">
    <text evidence="2 10">Belongs to the cation transport ATPase (P-type) (TC 3.A.3) family. Type IB subfamily.</text>
</comment>
<feature type="transmembrane region" description="Helical" evidence="10">
    <location>
        <begin position="331"/>
        <end position="354"/>
    </location>
</feature>
<dbReference type="Gene3D" id="2.70.150.10">
    <property type="entry name" value="Calcium-transporting ATPase, cytoplasmic transduction domain A"/>
    <property type="match status" value="1"/>
</dbReference>
<dbReference type="NCBIfam" id="TIGR01525">
    <property type="entry name" value="ATPase-IB_hvy"/>
    <property type="match status" value="1"/>
</dbReference>
<dbReference type="InterPro" id="IPR008250">
    <property type="entry name" value="ATPase_P-typ_transduc_dom_A_sf"/>
</dbReference>
<evidence type="ECO:0000313" key="13">
    <source>
        <dbReference type="Proteomes" id="UP000190777"/>
    </source>
</evidence>
<dbReference type="Gene3D" id="3.30.70.100">
    <property type="match status" value="1"/>
</dbReference>
<feature type="transmembrane region" description="Helical" evidence="10">
    <location>
        <begin position="692"/>
        <end position="711"/>
    </location>
</feature>
<dbReference type="SFLD" id="SFLDS00003">
    <property type="entry name" value="Haloacid_Dehalogenase"/>
    <property type="match status" value="1"/>
</dbReference>
<dbReference type="InterPro" id="IPR023298">
    <property type="entry name" value="ATPase_P-typ_TM_dom_sf"/>
</dbReference>
<keyword evidence="13" id="KW-1185">Reference proteome</keyword>
<feature type="transmembrane region" description="Helical" evidence="10">
    <location>
        <begin position="360"/>
        <end position="379"/>
    </location>
</feature>
<dbReference type="InterPro" id="IPR017969">
    <property type="entry name" value="Heavy-metal-associated_CS"/>
</dbReference>
<dbReference type="SFLD" id="SFLDF00027">
    <property type="entry name" value="p-type_atpase"/>
    <property type="match status" value="1"/>
</dbReference>
<keyword evidence="9 10" id="KW-0472">Membrane</keyword>
<dbReference type="Pfam" id="PF00702">
    <property type="entry name" value="Hydrolase"/>
    <property type="match status" value="1"/>
</dbReference>
<evidence type="ECO:0000256" key="2">
    <source>
        <dbReference type="ARBA" id="ARBA00006024"/>
    </source>
</evidence>
<dbReference type="InterPro" id="IPR001757">
    <property type="entry name" value="P_typ_ATPase"/>
</dbReference>
<keyword evidence="5 10" id="KW-0547">Nucleotide-binding</keyword>
<feature type="domain" description="HMA" evidence="11">
    <location>
        <begin position="9"/>
        <end position="74"/>
    </location>
</feature>
<evidence type="ECO:0000256" key="10">
    <source>
        <dbReference type="RuleBase" id="RU362081"/>
    </source>
</evidence>
<dbReference type="PANTHER" id="PTHR43520">
    <property type="entry name" value="ATP7, ISOFORM B"/>
    <property type="match status" value="1"/>
</dbReference>
<evidence type="ECO:0000256" key="8">
    <source>
        <dbReference type="ARBA" id="ARBA00022989"/>
    </source>
</evidence>
<feature type="transmembrane region" description="Helical" evidence="10">
    <location>
        <begin position="93"/>
        <end position="116"/>
    </location>
</feature>
<dbReference type="InterPro" id="IPR006121">
    <property type="entry name" value="HMA_dom"/>
</dbReference>
<evidence type="ECO:0000256" key="6">
    <source>
        <dbReference type="ARBA" id="ARBA00022840"/>
    </source>
</evidence>
<dbReference type="SUPFAM" id="SSF56784">
    <property type="entry name" value="HAD-like"/>
    <property type="match status" value="1"/>
</dbReference>
<evidence type="ECO:0000256" key="4">
    <source>
        <dbReference type="ARBA" id="ARBA00022723"/>
    </source>
</evidence>
<keyword evidence="6 10" id="KW-0067">ATP-binding</keyword>
<dbReference type="PROSITE" id="PS00154">
    <property type="entry name" value="ATPASE_E1_E2"/>
    <property type="match status" value="1"/>
</dbReference>
<dbReference type="InterPro" id="IPR023299">
    <property type="entry name" value="ATPase_P-typ_cyto_dom_N"/>
</dbReference>
<gene>
    <name evidence="12" type="ORF">B5J93_06290</name>
</gene>
<keyword evidence="3 10" id="KW-0812">Transmembrane</keyword>
<protein>
    <submittedName>
        <fullName evidence="12">Copper-translocating P-type ATPase</fullName>
    </submittedName>
</protein>
<dbReference type="InterPro" id="IPR036163">
    <property type="entry name" value="HMA_dom_sf"/>
</dbReference>
<feature type="transmembrane region" description="Helical" evidence="10">
    <location>
        <begin position="122"/>
        <end position="140"/>
    </location>
</feature>
<evidence type="ECO:0000256" key="9">
    <source>
        <dbReference type="ARBA" id="ARBA00023136"/>
    </source>
</evidence>
<dbReference type="Proteomes" id="UP000190777">
    <property type="component" value="Unassembled WGS sequence"/>
</dbReference>
<evidence type="ECO:0000256" key="7">
    <source>
        <dbReference type="ARBA" id="ARBA00022967"/>
    </source>
</evidence>
<proteinExistence type="inferred from homology"/>
<dbReference type="PRINTS" id="PR00119">
    <property type="entry name" value="CATATPASE"/>
</dbReference>
<evidence type="ECO:0000256" key="3">
    <source>
        <dbReference type="ARBA" id="ARBA00022692"/>
    </source>
</evidence>
<comment type="caution">
    <text evidence="12">The sequence shown here is derived from an EMBL/GenBank/DDBJ whole genome shotgun (WGS) entry which is preliminary data.</text>
</comment>
<dbReference type="PRINTS" id="PR00943">
    <property type="entry name" value="CUATPASE"/>
</dbReference>
<dbReference type="SUPFAM" id="SSF81653">
    <property type="entry name" value="Calcium ATPase, transduction domain A"/>
    <property type="match status" value="1"/>
</dbReference>
<dbReference type="PROSITE" id="PS01047">
    <property type="entry name" value="HMA_1"/>
    <property type="match status" value="1"/>
</dbReference>
<feature type="transmembrane region" description="Helical" evidence="10">
    <location>
        <begin position="179"/>
        <end position="197"/>
    </location>
</feature>
<evidence type="ECO:0000259" key="11">
    <source>
        <dbReference type="PROSITE" id="PS50846"/>
    </source>
</evidence>
<name>A0ABX3NHU6_9GAMM</name>
<evidence type="ECO:0000313" key="12">
    <source>
        <dbReference type="EMBL" id="OPH38381.1"/>
    </source>
</evidence>
<dbReference type="Gene3D" id="3.40.50.1000">
    <property type="entry name" value="HAD superfamily/HAD-like"/>
    <property type="match status" value="1"/>
</dbReference>
<dbReference type="Pfam" id="PF00122">
    <property type="entry name" value="E1-E2_ATPase"/>
    <property type="match status" value="1"/>
</dbReference>
<dbReference type="NCBIfam" id="TIGR01511">
    <property type="entry name" value="ATPase-IB1_Cu"/>
    <property type="match status" value="1"/>
</dbReference>
<dbReference type="SUPFAM" id="SSF55008">
    <property type="entry name" value="HMA, heavy metal-associated domain"/>
    <property type="match status" value="1"/>
</dbReference>
<accession>A0ABX3NHU6</accession>
<keyword evidence="8 10" id="KW-1133">Transmembrane helix</keyword>
<evidence type="ECO:0000256" key="1">
    <source>
        <dbReference type="ARBA" id="ARBA00004127"/>
    </source>
</evidence>
<comment type="subcellular location">
    <subcellularLocation>
        <location evidence="10">Cell membrane</location>
    </subcellularLocation>
    <subcellularLocation>
        <location evidence="1">Endomembrane system</location>
        <topology evidence="1">Multi-pass membrane protein</topology>
    </subcellularLocation>
</comment>
<dbReference type="EMBL" id="MXAP01000060">
    <property type="protein sequence ID" value="OPH38381.1"/>
    <property type="molecule type" value="Genomic_DNA"/>
</dbReference>
<dbReference type="Gene3D" id="3.40.1110.10">
    <property type="entry name" value="Calcium-transporting ATPase, cytoplasmic domain N"/>
    <property type="match status" value="1"/>
</dbReference>
<keyword evidence="7" id="KW-1278">Translocase</keyword>
<evidence type="ECO:0000256" key="5">
    <source>
        <dbReference type="ARBA" id="ARBA00022741"/>
    </source>
</evidence>
<keyword evidence="10" id="KW-1003">Cell membrane</keyword>